<organism evidence="1">
    <name type="scientific">Klebsiella pneumoniae</name>
    <dbReference type="NCBI Taxonomy" id="573"/>
    <lineage>
        <taxon>Bacteria</taxon>
        <taxon>Pseudomonadati</taxon>
        <taxon>Pseudomonadota</taxon>
        <taxon>Gammaproteobacteria</taxon>
        <taxon>Enterobacterales</taxon>
        <taxon>Enterobacteriaceae</taxon>
        <taxon>Klebsiella/Raoultella group</taxon>
        <taxon>Klebsiella</taxon>
        <taxon>Klebsiella pneumoniae complex</taxon>
    </lineage>
</organism>
<name>A0A4P0Y0G4_KLEPN</name>
<gene>
    <name evidence="1" type="ORF">NCTC9183_03425</name>
</gene>
<dbReference type="Proteomes" id="UP000507695">
    <property type="component" value="Unassembled WGS sequence"/>
</dbReference>
<accession>A0A4P0Y0G4</accession>
<evidence type="ECO:0000313" key="1">
    <source>
        <dbReference type="EMBL" id="VTM55230.1"/>
    </source>
</evidence>
<reference evidence="1" key="1">
    <citation type="submission" date="2019-04" db="EMBL/GenBank/DDBJ databases">
        <authorList>
            <consortium name="Pathogen Informatics"/>
        </authorList>
    </citation>
    <scope>NUCLEOTIDE SEQUENCE</scope>
    <source>
        <strain evidence="1">NCTC9183</strain>
    </source>
</reference>
<dbReference type="AlphaFoldDB" id="A0A4P0Y0G4"/>
<proteinExistence type="predicted"/>
<dbReference type="EMBL" id="CABDVL010000003">
    <property type="protein sequence ID" value="VTM55230.1"/>
    <property type="molecule type" value="Genomic_DNA"/>
</dbReference>
<sequence length="67" mass="7358">MVPQNVGNRGLAQTASRMTEYEAPVLSNITSGQDLLAQARTLTAYLRVQPDGWLAAHRLMKAFVMTP</sequence>
<protein>
    <submittedName>
        <fullName evidence="1">Type VI secretion-associated protein, VC_A0119 family</fullName>
    </submittedName>
</protein>